<accession>A0A6A0B801</accession>
<name>A0A6A0B801_9LACT</name>
<comment type="caution">
    <text evidence="3">The sequence shown here is derived from an EMBL/GenBank/DDBJ whole genome shotgun (WGS) entry which is preliminary data.</text>
</comment>
<proteinExistence type="predicted"/>
<evidence type="ECO:0000256" key="2">
    <source>
        <dbReference type="SAM" id="Phobius"/>
    </source>
</evidence>
<evidence type="ECO:0000256" key="1">
    <source>
        <dbReference type="ARBA" id="ARBA00022801"/>
    </source>
</evidence>
<dbReference type="AlphaFoldDB" id="A0A6A0B801"/>
<keyword evidence="4" id="KW-1185">Reference proteome</keyword>
<sequence length="229" mass="25851">MPKEAKVVTNAKKENSIWFLILGLLAIIAVPICGYFIYQHNLTAHISDKQLRRYNADIVKGLYGRSLADYTGDEFTKSHDDSNSYLPETATTLQRKIMIRGKYYDYKDGGLAKGQELINDNPATICSTWGGVTVNNVADKRSTHFIGHNPGLFSILPTMTLGEKITVYDYKGQEREYKVSKIVKIDDNAFSVKAPKKDYWPTIVQPGKREQVVFETCLDKTTNLLVICD</sequence>
<dbReference type="EMBL" id="BLLI01000001">
    <property type="protein sequence ID" value="GFH41470.1"/>
    <property type="molecule type" value="Genomic_DNA"/>
</dbReference>
<dbReference type="SUPFAM" id="SSF63817">
    <property type="entry name" value="Sortase"/>
    <property type="match status" value="1"/>
</dbReference>
<evidence type="ECO:0008006" key="5">
    <source>
        <dbReference type="Google" id="ProtNLM"/>
    </source>
</evidence>
<dbReference type="InterPro" id="IPR005754">
    <property type="entry name" value="Sortase"/>
</dbReference>
<reference evidence="3 4" key="1">
    <citation type="submission" date="2020-02" db="EMBL/GenBank/DDBJ databases">
        <title>Draft genome sequence of Lactococcus sp. Hs30E4-3.</title>
        <authorList>
            <person name="Noda S."/>
            <person name="Yuki M."/>
            <person name="Ohkuma M."/>
        </authorList>
    </citation>
    <scope>NUCLEOTIDE SEQUENCE [LARGE SCALE GENOMIC DNA]</scope>
    <source>
        <strain evidence="3 4">Hs30E4-3</strain>
    </source>
</reference>
<dbReference type="Gene3D" id="2.40.260.10">
    <property type="entry name" value="Sortase"/>
    <property type="match status" value="1"/>
</dbReference>
<feature type="transmembrane region" description="Helical" evidence="2">
    <location>
        <begin position="17"/>
        <end position="38"/>
    </location>
</feature>
<keyword evidence="2" id="KW-0472">Membrane</keyword>
<dbReference type="InterPro" id="IPR023365">
    <property type="entry name" value="Sortase_dom-sf"/>
</dbReference>
<dbReference type="Proteomes" id="UP000480303">
    <property type="component" value="Unassembled WGS sequence"/>
</dbReference>
<organism evidence="3 4">
    <name type="scientific">Pseudolactococcus hodotermopsidis</name>
    <dbReference type="NCBI Taxonomy" id="2709157"/>
    <lineage>
        <taxon>Bacteria</taxon>
        <taxon>Bacillati</taxon>
        <taxon>Bacillota</taxon>
        <taxon>Bacilli</taxon>
        <taxon>Lactobacillales</taxon>
        <taxon>Streptococcaceae</taxon>
        <taxon>Pseudolactococcus</taxon>
    </lineage>
</organism>
<protein>
    <recommendedName>
        <fullName evidence="5">Sortase</fullName>
    </recommendedName>
</protein>
<evidence type="ECO:0000313" key="3">
    <source>
        <dbReference type="EMBL" id="GFH41470.1"/>
    </source>
</evidence>
<keyword evidence="1" id="KW-0378">Hydrolase</keyword>
<keyword evidence="2" id="KW-0812">Transmembrane</keyword>
<dbReference type="Pfam" id="PF04203">
    <property type="entry name" value="Sortase"/>
    <property type="match status" value="1"/>
</dbReference>
<gene>
    <name evidence="3" type="ORF">Hs30E_00210</name>
</gene>
<evidence type="ECO:0000313" key="4">
    <source>
        <dbReference type="Proteomes" id="UP000480303"/>
    </source>
</evidence>
<keyword evidence="2" id="KW-1133">Transmembrane helix</keyword>
<dbReference type="GO" id="GO:0016787">
    <property type="term" value="F:hydrolase activity"/>
    <property type="evidence" value="ECO:0007669"/>
    <property type="project" value="UniProtKB-KW"/>
</dbReference>